<organism evidence="1 2">
    <name type="scientific">Cichorium intybus</name>
    <name type="common">Chicory</name>
    <dbReference type="NCBI Taxonomy" id="13427"/>
    <lineage>
        <taxon>Eukaryota</taxon>
        <taxon>Viridiplantae</taxon>
        <taxon>Streptophyta</taxon>
        <taxon>Embryophyta</taxon>
        <taxon>Tracheophyta</taxon>
        <taxon>Spermatophyta</taxon>
        <taxon>Magnoliopsida</taxon>
        <taxon>eudicotyledons</taxon>
        <taxon>Gunneridae</taxon>
        <taxon>Pentapetalae</taxon>
        <taxon>asterids</taxon>
        <taxon>campanulids</taxon>
        <taxon>Asterales</taxon>
        <taxon>Asteraceae</taxon>
        <taxon>Cichorioideae</taxon>
        <taxon>Cichorieae</taxon>
        <taxon>Cichoriinae</taxon>
        <taxon>Cichorium</taxon>
    </lineage>
</organism>
<proteinExistence type="predicted"/>
<accession>A0ACB9DYB4</accession>
<dbReference type="Proteomes" id="UP001055811">
    <property type="component" value="Linkage Group LG04"/>
</dbReference>
<evidence type="ECO:0000313" key="1">
    <source>
        <dbReference type="EMBL" id="KAI3751624.1"/>
    </source>
</evidence>
<gene>
    <name evidence="1" type="ORF">L2E82_22715</name>
</gene>
<dbReference type="EMBL" id="CM042012">
    <property type="protein sequence ID" value="KAI3751624.1"/>
    <property type="molecule type" value="Genomic_DNA"/>
</dbReference>
<reference evidence="2" key="1">
    <citation type="journal article" date="2022" name="Mol. Ecol. Resour.">
        <title>The genomes of chicory, endive, great burdock and yacon provide insights into Asteraceae palaeo-polyploidization history and plant inulin production.</title>
        <authorList>
            <person name="Fan W."/>
            <person name="Wang S."/>
            <person name="Wang H."/>
            <person name="Wang A."/>
            <person name="Jiang F."/>
            <person name="Liu H."/>
            <person name="Zhao H."/>
            <person name="Xu D."/>
            <person name="Zhang Y."/>
        </authorList>
    </citation>
    <scope>NUCLEOTIDE SEQUENCE [LARGE SCALE GENOMIC DNA]</scope>
    <source>
        <strain evidence="2">cv. Punajuju</strain>
    </source>
</reference>
<protein>
    <submittedName>
        <fullName evidence="1">Uncharacterized protein</fullName>
    </submittedName>
</protein>
<evidence type="ECO:0000313" key="2">
    <source>
        <dbReference type="Proteomes" id="UP001055811"/>
    </source>
</evidence>
<sequence>MNLNRNPWYPFPIEVACRQDLESDMKGYYIGIYLEKYVESVIKESVIIKQNGEHKHECGVNWPAALPSETVLAGRVIVKIYVIIMKQFVRRKFPLLLDLDVSKIAGL</sequence>
<comment type="caution">
    <text evidence="1">The sequence shown here is derived from an EMBL/GenBank/DDBJ whole genome shotgun (WGS) entry which is preliminary data.</text>
</comment>
<keyword evidence="2" id="KW-1185">Reference proteome</keyword>
<reference evidence="1 2" key="2">
    <citation type="journal article" date="2022" name="Mol. Ecol. Resour.">
        <title>The genomes of chicory, endive, great burdock and yacon provide insights into Asteraceae paleo-polyploidization history and plant inulin production.</title>
        <authorList>
            <person name="Fan W."/>
            <person name="Wang S."/>
            <person name="Wang H."/>
            <person name="Wang A."/>
            <person name="Jiang F."/>
            <person name="Liu H."/>
            <person name="Zhao H."/>
            <person name="Xu D."/>
            <person name="Zhang Y."/>
        </authorList>
    </citation>
    <scope>NUCLEOTIDE SEQUENCE [LARGE SCALE GENOMIC DNA]</scope>
    <source>
        <strain evidence="2">cv. Punajuju</strain>
        <tissue evidence="1">Leaves</tissue>
    </source>
</reference>
<name>A0ACB9DYB4_CICIN</name>